<dbReference type="Pfam" id="PF13306">
    <property type="entry name" value="LRR_5"/>
    <property type="match status" value="1"/>
</dbReference>
<evidence type="ECO:0000256" key="1">
    <source>
        <dbReference type="SAM" id="MobiDB-lite"/>
    </source>
</evidence>
<comment type="caution">
    <text evidence="2">The sequence shown here is derived from an EMBL/GenBank/DDBJ whole genome shotgun (WGS) entry which is preliminary data.</text>
</comment>
<gene>
    <name evidence="2" type="ORF">TrST_g4021</name>
</gene>
<dbReference type="InterPro" id="IPR053139">
    <property type="entry name" value="Surface_bspA-like"/>
</dbReference>
<dbReference type="Proteomes" id="UP001165085">
    <property type="component" value="Unassembled WGS sequence"/>
</dbReference>
<reference evidence="3" key="1">
    <citation type="journal article" date="2023" name="Commun. Biol.">
        <title>Genome analysis of Parmales, the sister group of diatoms, reveals the evolutionary specialization of diatoms from phago-mixotrophs to photoautotrophs.</title>
        <authorList>
            <person name="Ban H."/>
            <person name="Sato S."/>
            <person name="Yoshikawa S."/>
            <person name="Yamada K."/>
            <person name="Nakamura Y."/>
            <person name="Ichinomiya M."/>
            <person name="Sato N."/>
            <person name="Blanc-Mathieu R."/>
            <person name="Endo H."/>
            <person name="Kuwata A."/>
            <person name="Ogata H."/>
        </authorList>
    </citation>
    <scope>NUCLEOTIDE SEQUENCE [LARGE SCALE GENOMIC DNA]</scope>
    <source>
        <strain evidence="3">NIES 3701</strain>
    </source>
</reference>
<evidence type="ECO:0000313" key="2">
    <source>
        <dbReference type="EMBL" id="GMH94143.1"/>
    </source>
</evidence>
<dbReference type="InterPro" id="IPR026906">
    <property type="entry name" value="LRR_5"/>
</dbReference>
<evidence type="ECO:0000313" key="3">
    <source>
        <dbReference type="Proteomes" id="UP001165085"/>
    </source>
</evidence>
<dbReference type="InterPro" id="IPR032675">
    <property type="entry name" value="LRR_dom_sf"/>
</dbReference>
<accession>A0A9W7EWB1</accession>
<dbReference type="PANTHER" id="PTHR45661:SF3">
    <property type="entry name" value="IG-LIKE DOMAIN-CONTAINING PROTEIN"/>
    <property type="match status" value="1"/>
</dbReference>
<dbReference type="EMBL" id="BRXY01000428">
    <property type="protein sequence ID" value="GMH94143.1"/>
    <property type="molecule type" value="Genomic_DNA"/>
</dbReference>
<protein>
    <recommendedName>
        <fullName evidence="4">Leucine-rich repeat domain-containing protein</fullName>
    </recommendedName>
</protein>
<sequence>MDVSGSTPPNPPPSTVKPAETRVELKAAPSSYAPDSTSPPPGRRHSAIATRKPSPLDMDVETRETSFTWMQSTANMMGLSAADEVVYQKGDGDKYKGRKDITKVTVASDVDEIVDNAFLLCSNVTEFEFGDSKITKIGNAALLSTGITKIKLPDTLKEIGQGAFARTKIKEIEVNAEEINKGTFYLCNNLVKVVLKEGVTTVVEKGAFKECPNISTFIWSDSVKEVGSIVFEGCDKLHELAGSKDQEKVIEYLKSFTPLMKLCILDGKLVDIKKILDKKTIKKIINGRNALSHYCEFGSSPQV</sequence>
<dbReference type="Gene3D" id="3.80.10.10">
    <property type="entry name" value="Ribonuclease Inhibitor"/>
    <property type="match status" value="1"/>
</dbReference>
<dbReference type="AlphaFoldDB" id="A0A9W7EWB1"/>
<dbReference type="PANTHER" id="PTHR45661">
    <property type="entry name" value="SURFACE ANTIGEN"/>
    <property type="match status" value="1"/>
</dbReference>
<proteinExistence type="predicted"/>
<keyword evidence="3" id="KW-1185">Reference proteome</keyword>
<organism evidence="2 3">
    <name type="scientific">Triparma strigata</name>
    <dbReference type="NCBI Taxonomy" id="1606541"/>
    <lineage>
        <taxon>Eukaryota</taxon>
        <taxon>Sar</taxon>
        <taxon>Stramenopiles</taxon>
        <taxon>Ochrophyta</taxon>
        <taxon>Bolidophyceae</taxon>
        <taxon>Parmales</taxon>
        <taxon>Triparmaceae</taxon>
        <taxon>Triparma</taxon>
    </lineage>
</organism>
<dbReference type="SUPFAM" id="SSF52058">
    <property type="entry name" value="L domain-like"/>
    <property type="match status" value="1"/>
</dbReference>
<feature type="region of interest" description="Disordered" evidence="1">
    <location>
        <begin position="1"/>
        <end position="56"/>
    </location>
</feature>
<evidence type="ECO:0008006" key="4">
    <source>
        <dbReference type="Google" id="ProtNLM"/>
    </source>
</evidence>
<name>A0A9W7EWB1_9STRA</name>